<gene>
    <name evidence="1" type="ORF">SMRZ_LOCUS19485</name>
</gene>
<dbReference type="EMBL" id="UZAI01017979">
    <property type="protein sequence ID" value="VDP31737.1"/>
    <property type="molecule type" value="Genomic_DNA"/>
</dbReference>
<name>A0A183MTW0_9TREM</name>
<proteinExistence type="predicted"/>
<keyword evidence="2" id="KW-1185">Reference proteome</keyword>
<evidence type="ECO:0000313" key="1">
    <source>
        <dbReference type="EMBL" id="VDP31737.1"/>
    </source>
</evidence>
<dbReference type="AlphaFoldDB" id="A0A183MTW0"/>
<sequence length="121" mass="14067">MEHIYLNVMKVMNFMDHSKEFVKQTENGVDQNLIVKWLAVGYSLTRVSSYLRLVSRMNLYLRVGVHFGTRTQYSSFQTPLRYPLSLYPSLLIMLVNKGDIKSILTVCTYANMRLINCSPNH</sequence>
<accession>A0A183MTW0</accession>
<dbReference type="Proteomes" id="UP000277204">
    <property type="component" value="Unassembled WGS sequence"/>
</dbReference>
<reference evidence="1 2" key="1">
    <citation type="submission" date="2018-11" db="EMBL/GenBank/DDBJ databases">
        <authorList>
            <consortium name="Pathogen Informatics"/>
        </authorList>
    </citation>
    <scope>NUCLEOTIDE SEQUENCE [LARGE SCALE GENOMIC DNA]</scope>
    <source>
        <strain evidence="1 2">Zambia</strain>
    </source>
</reference>
<organism evidence="1 2">
    <name type="scientific">Schistosoma margrebowiei</name>
    <dbReference type="NCBI Taxonomy" id="48269"/>
    <lineage>
        <taxon>Eukaryota</taxon>
        <taxon>Metazoa</taxon>
        <taxon>Spiralia</taxon>
        <taxon>Lophotrochozoa</taxon>
        <taxon>Platyhelminthes</taxon>
        <taxon>Trematoda</taxon>
        <taxon>Digenea</taxon>
        <taxon>Strigeidida</taxon>
        <taxon>Schistosomatoidea</taxon>
        <taxon>Schistosomatidae</taxon>
        <taxon>Schistosoma</taxon>
    </lineage>
</organism>
<protein>
    <submittedName>
        <fullName evidence="1">Uncharacterized protein</fullName>
    </submittedName>
</protein>
<evidence type="ECO:0000313" key="2">
    <source>
        <dbReference type="Proteomes" id="UP000277204"/>
    </source>
</evidence>